<sequence length="395" mass="43192">MAPRPTPADKFSFGLWTVGWQGRDPFGDATRPELDPVEAVRRLAELGAYGITLHDDDLIPFGADAATRDQHVARFRKALDETGLVVPMVTTNLFTHPVFKDGGFTSNDRDVRRYALRKVLRNVDLAAELGARTFVMWGGREGAEYDLAKDVRAALDRYREAVDVLCQYVVDSGYDLRFALEPKPNEPRGDILLPTVGHALAFISTLARPELVGLNPEVGHEQMAGLNFAHGIAQALWQGKLFHIDLNGQRGVKYDQDLVFGHGDLLNAFALVDLLEHGGPGGGPAYDGPRHFDYKPSRTEDLTGVWASAEANMRTYLLLRERAAAFRADPEVAEALAASRVADLGTPTLAPGEGYADLLADRSAFEEFDVDAAAAKGFGFVRLNQLAVEHLLGAR</sequence>
<feature type="binding site" evidence="12">
    <location>
        <position position="220"/>
    </location>
    <ligand>
        <name>Mg(2+)</name>
        <dbReference type="ChEBI" id="CHEBI:18420"/>
        <label>2</label>
    </ligand>
</feature>
<dbReference type="RefSeq" id="WP_088998714.1">
    <property type="nucleotide sequence ID" value="NZ_JBFAAC010000021.1"/>
</dbReference>
<feature type="binding site" evidence="12">
    <location>
        <position position="181"/>
    </location>
    <ligand>
        <name>Mg(2+)</name>
        <dbReference type="ChEBI" id="CHEBI:18420"/>
        <label>1</label>
    </ligand>
</feature>
<accession>A0A1C5G3U1</accession>
<evidence type="ECO:0000259" key="15">
    <source>
        <dbReference type="Pfam" id="PF01261"/>
    </source>
</evidence>
<comment type="subunit">
    <text evidence="3 12 14">Homotetramer.</text>
</comment>
<evidence type="ECO:0000256" key="10">
    <source>
        <dbReference type="ARBA" id="ARBA00023277"/>
    </source>
</evidence>
<dbReference type="PROSITE" id="PS51415">
    <property type="entry name" value="XYLOSE_ISOMERASE"/>
    <property type="match status" value="1"/>
</dbReference>
<dbReference type="Gene3D" id="3.20.20.150">
    <property type="entry name" value="Divalent-metal-dependent TIM barrel enzymes"/>
    <property type="match status" value="1"/>
</dbReference>
<evidence type="ECO:0000256" key="6">
    <source>
        <dbReference type="ARBA" id="ARBA00022490"/>
    </source>
</evidence>
<comment type="cofactor">
    <cofactor evidence="12">
        <name>Mg(2+)</name>
        <dbReference type="ChEBI" id="CHEBI:18420"/>
    </cofactor>
    <text evidence="12">Binds 2 magnesium ions per subunit.</text>
</comment>
<evidence type="ECO:0000256" key="12">
    <source>
        <dbReference type="HAMAP-Rule" id="MF_00455"/>
    </source>
</evidence>
<feature type="binding site" evidence="12">
    <location>
        <position position="293"/>
    </location>
    <ligand>
        <name>Mg(2+)</name>
        <dbReference type="ChEBI" id="CHEBI:18420"/>
        <label>1</label>
    </ligand>
</feature>
<evidence type="ECO:0000313" key="16">
    <source>
        <dbReference type="EMBL" id="SCG14534.1"/>
    </source>
</evidence>
<evidence type="ECO:0000256" key="2">
    <source>
        <dbReference type="ARBA" id="ARBA00005765"/>
    </source>
</evidence>
<keyword evidence="9 12" id="KW-0413">Isomerase</keyword>
<keyword evidence="6 12" id="KW-0963">Cytoplasm</keyword>
<keyword evidence="10 12" id="KW-0119">Carbohydrate metabolism</keyword>
<dbReference type="InterPro" id="IPR013453">
    <property type="entry name" value="XylA_actinobac"/>
</dbReference>
<proteinExistence type="inferred from homology"/>
<feature type="binding site" evidence="12">
    <location>
        <position position="245"/>
    </location>
    <ligand>
        <name>Mg(2+)</name>
        <dbReference type="ChEBI" id="CHEBI:18420"/>
        <label>1</label>
    </ligand>
</feature>
<protein>
    <recommendedName>
        <fullName evidence="5 12">Xylose isomerase</fullName>
        <ecNumber evidence="4 12">5.3.1.5</ecNumber>
    </recommendedName>
</protein>
<feature type="binding site" evidence="12">
    <location>
        <position position="217"/>
    </location>
    <ligand>
        <name>Mg(2+)</name>
        <dbReference type="ChEBI" id="CHEBI:18420"/>
        <label>1</label>
    </ligand>
</feature>
<dbReference type="NCBIfam" id="TIGR02631">
    <property type="entry name" value="xylA_Arthro"/>
    <property type="match status" value="1"/>
</dbReference>
<gene>
    <name evidence="12" type="primary">xylA</name>
    <name evidence="16" type="ORF">GA0070610_0739</name>
</gene>
<dbReference type="GeneID" id="95800632"/>
<dbReference type="HAMAP" id="MF_00455">
    <property type="entry name" value="Xylose_isom_A"/>
    <property type="match status" value="1"/>
</dbReference>
<dbReference type="InterPro" id="IPR013022">
    <property type="entry name" value="Xyl_isomerase-like_TIM-brl"/>
</dbReference>
<evidence type="ECO:0000256" key="1">
    <source>
        <dbReference type="ARBA" id="ARBA00004496"/>
    </source>
</evidence>
<evidence type="ECO:0000256" key="5">
    <source>
        <dbReference type="ARBA" id="ARBA00018232"/>
    </source>
</evidence>
<dbReference type="GO" id="GO:0000287">
    <property type="term" value="F:magnesium ion binding"/>
    <property type="evidence" value="ECO:0007669"/>
    <property type="project" value="UniProtKB-UniRule"/>
</dbReference>
<evidence type="ECO:0000313" key="17">
    <source>
        <dbReference type="Proteomes" id="UP000198251"/>
    </source>
</evidence>
<dbReference type="Pfam" id="PF01261">
    <property type="entry name" value="AP_endonuc_2"/>
    <property type="match status" value="1"/>
</dbReference>
<dbReference type="EMBL" id="LT607733">
    <property type="protein sequence ID" value="SCG14534.1"/>
    <property type="molecule type" value="Genomic_DNA"/>
</dbReference>
<reference evidence="16 17" key="1">
    <citation type="submission" date="2016-06" db="EMBL/GenBank/DDBJ databases">
        <authorList>
            <person name="Kjaerup R.B."/>
            <person name="Dalgaard T.S."/>
            <person name="Juul-Madsen H.R."/>
        </authorList>
    </citation>
    <scope>NUCLEOTIDE SEQUENCE [LARGE SCALE GENOMIC DNA]</scope>
    <source>
        <strain evidence="16 17">DSM 43913</strain>
    </source>
</reference>
<evidence type="ECO:0000256" key="14">
    <source>
        <dbReference type="RuleBase" id="RU000610"/>
    </source>
</evidence>
<name>A0A1C5G3U1_MICEH</name>
<dbReference type="GO" id="GO:0009045">
    <property type="term" value="F:xylose isomerase activity"/>
    <property type="evidence" value="ECO:0007669"/>
    <property type="project" value="UniProtKB-UniRule"/>
</dbReference>
<keyword evidence="17" id="KW-1185">Reference proteome</keyword>
<dbReference type="Proteomes" id="UP000198251">
    <property type="component" value="Chromosome I"/>
</dbReference>
<feature type="domain" description="Xylose isomerase-like TIM barrel" evidence="15">
    <location>
        <begin position="40"/>
        <end position="279"/>
    </location>
</feature>
<dbReference type="InterPro" id="IPR001998">
    <property type="entry name" value="Xylose_isomerase"/>
</dbReference>
<keyword evidence="8 12" id="KW-0479">Metal-binding</keyword>
<feature type="active site" evidence="12">
    <location>
        <position position="54"/>
    </location>
</feature>
<evidence type="ECO:0000256" key="11">
    <source>
        <dbReference type="ARBA" id="ARBA00033659"/>
    </source>
</evidence>
<comment type="caution">
    <text evidence="12">Lacks conserved residue(s) required for the propagation of feature annotation.</text>
</comment>
<evidence type="ECO:0000256" key="13">
    <source>
        <dbReference type="RuleBase" id="RU000609"/>
    </source>
</evidence>
<evidence type="ECO:0000256" key="3">
    <source>
        <dbReference type="ARBA" id="ARBA00011881"/>
    </source>
</evidence>
<feature type="binding site" evidence="12">
    <location>
        <position position="217"/>
    </location>
    <ligand>
        <name>Mg(2+)</name>
        <dbReference type="ChEBI" id="CHEBI:18420"/>
        <label>2</label>
    </ligand>
</feature>
<comment type="subcellular location">
    <subcellularLocation>
        <location evidence="1 12 14">Cytoplasm</location>
    </subcellularLocation>
</comment>
<comment type="similarity">
    <text evidence="2 12 13">Belongs to the xylose isomerase family.</text>
</comment>
<evidence type="ECO:0000256" key="4">
    <source>
        <dbReference type="ARBA" id="ARBA00011958"/>
    </source>
</evidence>
<dbReference type="InterPro" id="IPR036237">
    <property type="entry name" value="Xyl_isomerase-like_sf"/>
</dbReference>
<feature type="active site" evidence="12">
    <location>
        <position position="57"/>
    </location>
</feature>
<evidence type="ECO:0000256" key="9">
    <source>
        <dbReference type="ARBA" id="ARBA00023235"/>
    </source>
</evidence>
<dbReference type="PRINTS" id="PR00688">
    <property type="entry name" value="XYLOSISMRASE"/>
</dbReference>
<dbReference type="PANTHER" id="PTHR48408">
    <property type="match status" value="1"/>
</dbReference>
<dbReference type="GO" id="GO:0005737">
    <property type="term" value="C:cytoplasm"/>
    <property type="evidence" value="ECO:0007669"/>
    <property type="project" value="UniProtKB-SubCell"/>
</dbReference>
<dbReference type="AlphaFoldDB" id="A0A1C5G3U1"/>
<evidence type="ECO:0000256" key="8">
    <source>
        <dbReference type="ARBA" id="ARBA00022723"/>
    </source>
</evidence>
<dbReference type="GO" id="GO:0042732">
    <property type="term" value="P:D-xylose metabolic process"/>
    <property type="evidence" value="ECO:0007669"/>
    <property type="project" value="UniProtKB-UniRule"/>
</dbReference>
<dbReference type="PANTHER" id="PTHR48408:SF1">
    <property type="entry name" value="XYLOSE ISOMERASE"/>
    <property type="match status" value="1"/>
</dbReference>
<organism evidence="16 17">
    <name type="scientific">Micromonospora echinofusca</name>
    <dbReference type="NCBI Taxonomy" id="47858"/>
    <lineage>
        <taxon>Bacteria</taxon>
        <taxon>Bacillati</taxon>
        <taxon>Actinomycetota</taxon>
        <taxon>Actinomycetes</taxon>
        <taxon>Micromonosporales</taxon>
        <taxon>Micromonosporaceae</taxon>
        <taxon>Micromonospora</taxon>
    </lineage>
</organism>
<keyword evidence="7 12" id="KW-0859">Xylose metabolism</keyword>
<comment type="catalytic activity">
    <reaction evidence="11 12 13">
        <text>alpha-D-xylose = alpha-D-xylulofuranose</text>
        <dbReference type="Rhea" id="RHEA:22816"/>
        <dbReference type="ChEBI" id="CHEBI:28518"/>
        <dbReference type="ChEBI" id="CHEBI:188998"/>
        <dbReference type="EC" id="5.3.1.5"/>
    </reaction>
</comment>
<evidence type="ECO:0000256" key="7">
    <source>
        <dbReference type="ARBA" id="ARBA00022629"/>
    </source>
</evidence>
<keyword evidence="12" id="KW-0460">Magnesium</keyword>
<dbReference type="SUPFAM" id="SSF51658">
    <property type="entry name" value="Xylose isomerase-like"/>
    <property type="match status" value="1"/>
</dbReference>
<dbReference type="EC" id="5.3.1.5" evidence="4 12"/>